<evidence type="ECO:0000313" key="2">
    <source>
        <dbReference type="EMBL" id="KAK7606091.1"/>
    </source>
</evidence>
<feature type="region of interest" description="Disordered" evidence="1">
    <location>
        <begin position="18"/>
        <end position="56"/>
    </location>
</feature>
<protein>
    <submittedName>
        <fullName evidence="2">Uncharacterized protein</fullName>
    </submittedName>
</protein>
<evidence type="ECO:0000256" key="1">
    <source>
        <dbReference type="SAM" id="MobiDB-lite"/>
    </source>
</evidence>
<evidence type="ECO:0000313" key="3">
    <source>
        <dbReference type="Proteomes" id="UP001367316"/>
    </source>
</evidence>
<proteinExistence type="predicted"/>
<keyword evidence="3" id="KW-1185">Reference proteome</keyword>
<dbReference type="Proteomes" id="UP001367316">
    <property type="component" value="Unassembled WGS sequence"/>
</dbReference>
<name>A0ABR1MT21_9PEZI</name>
<reference evidence="2 3" key="1">
    <citation type="submission" date="2024-04" db="EMBL/GenBank/DDBJ databases">
        <title>Phyllosticta paracitricarpa is synonymous to the EU quarantine fungus P. citricarpa based on phylogenomic analyses.</title>
        <authorList>
            <consortium name="Lawrence Berkeley National Laboratory"/>
            <person name="Van ingen-buijs V.A."/>
            <person name="Van westerhoven A.C."/>
            <person name="Haridas S."/>
            <person name="Skiadas P."/>
            <person name="Martin F."/>
            <person name="Groenewald J.Z."/>
            <person name="Crous P.W."/>
            <person name="Seidl M.F."/>
        </authorList>
    </citation>
    <scope>NUCLEOTIDE SEQUENCE [LARGE SCALE GENOMIC DNA]</scope>
    <source>
        <strain evidence="2 3">CBS 141358</strain>
    </source>
</reference>
<organism evidence="2 3">
    <name type="scientific">Phyllosticta paracitricarpa</name>
    <dbReference type="NCBI Taxonomy" id="2016321"/>
    <lineage>
        <taxon>Eukaryota</taxon>
        <taxon>Fungi</taxon>
        <taxon>Dikarya</taxon>
        <taxon>Ascomycota</taxon>
        <taxon>Pezizomycotina</taxon>
        <taxon>Dothideomycetes</taxon>
        <taxon>Dothideomycetes incertae sedis</taxon>
        <taxon>Botryosphaeriales</taxon>
        <taxon>Phyllostictaceae</taxon>
        <taxon>Phyllosticta</taxon>
    </lineage>
</organism>
<gene>
    <name evidence="2" type="ORF">JOL62DRAFT_369535</name>
</gene>
<accession>A0ABR1MT21</accession>
<sequence>MNECCLCDQDGQTATKHANGRQNAVKKDSETDRKKRWVGGGVEGGQRASPAAAGQPGHTALNGGIRLPQQEALPISAVRTRLRASQLPKILDREHRQTDLFGSFGGCERRWTTVSLTTEGWRHPQMQFSDEWRATRAAVESSCRGRGSVVGGLTLAVRWLISLTLPSAVIKPCDTLLSFPCRPTTRPFALCCVTPFSRGLLLTGSRRESSSPGAGVEERSCQILSTCLERV</sequence>
<comment type="caution">
    <text evidence="2">The sequence shown here is derived from an EMBL/GenBank/DDBJ whole genome shotgun (WGS) entry which is preliminary data.</text>
</comment>
<dbReference type="EMBL" id="JBBPBF010000055">
    <property type="protein sequence ID" value="KAK7606091.1"/>
    <property type="molecule type" value="Genomic_DNA"/>
</dbReference>